<dbReference type="SUPFAM" id="SSF48498">
    <property type="entry name" value="Tetracyclin repressor-like, C-terminal domain"/>
    <property type="match status" value="1"/>
</dbReference>
<evidence type="ECO:0000313" key="8">
    <source>
        <dbReference type="EMBL" id="RHF92677.1"/>
    </source>
</evidence>
<feature type="DNA-binding region" description="H-T-H motif" evidence="4">
    <location>
        <begin position="25"/>
        <end position="44"/>
    </location>
</feature>
<dbReference type="EMBL" id="QSTF01000087">
    <property type="protein sequence ID" value="RGM33812.1"/>
    <property type="molecule type" value="Genomic_DNA"/>
</dbReference>
<dbReference type="Proteomes" id="UP000285109">
    <property type="component" value="Unassembled WGS sequence"/>
</dbReference>
<dbReference type="Proteomes" id="UP000260862">
    <property type="component" value="Unassembled WGS sequence"/>
</dbReference>
<evidence type="ECO:0000256" key="4">
    <source>
        <dbReference type="PROSITE-ProRule" id="PRU00335"/>
    </source>
</evidence>
<evidence type="ECO:0000313" key="12">
    <source>
        <dbReference type="Proteomes" id="UP000283485"/>
    </source>
</evidence>
<evidence type="ECO:0000256" key="1">
    <source>
        <dbReference type="ARBA" id="ARBA00023015"/>
    </source>
</evidence>
<evidence type="ECO:0000313" key="11">
    <source>
        <dbReference type="Proteomes" id="UP000260862"/>
    </source>
</evidence>
<dbReference type="PANTHER" id="PTHR47506:SF1">
    <property type="entry name" value="HTH-TYPE TRANSCRIPTIONAL REGULATOR YJDC"/>
    <property type="match status" value="1"/>
</dbReference>
<sequence>MKTNRDEILESAFQLFMAMNYERVSLQMITKKVGLTKTGIFNYYPTKLDLFIAVADKFLFKVQDPKNKYEIHDGTFRDFIQKYVQGVKNAMAKIVNLGNLSKDIMPGKSPNAGYLHLLQQVRLYYPDGAGKLQEMIENDKEHWRVAIHAAVKNGELRKDIDVENVILLYHHVFMGMSYEMSLFNGLDTDLLYSSFMCLYDALKQ</sequence>
<dbReference type="InterPro" id="IPR001647">
    <property type="entry name" value="HTH_TetR"/>
</dbReference>
<gene>
    <name evidence="8" type="ORF">DW653_02665</name>
    <name evidence="9" type="ORF">DWZ34_13150</name>
    <name evidence="7" type="ORF">DXC17_17565</name>
    <name evidence="6" type="ORF">DXD04_10590</name>
</gene>
<dbReference type="Pfam" id="PF00440">
    <property type="entry name" value="TetR_N"/>
    <property type="match status" value="1"/>
</dbReference>
<keyword evidence="1" id="KW-0805">Transcription regulation</keyword>
<evidence type="ECO:0000313" key="6">
    <source>
        <dbReference type="EMBL" id="RGK54562.1"/>
    </source>
</evidence>
<comment type="caution">
    <text evidence="6">The sequence shown here is derived from an EMBL/GenBank/DDBJ whole genome shotgun (WGS) entry which is preliminary data.</text>
</comment>
<evidence type="ECO:0000256" key="2">
    <source>
        <dbReference type="ARBA" id="ARBA00023125"/>
    </source>
</evidence>
<name>A0A3E4MYZ3_9BACT</name>
<dbReference type="PANTHER" id="PTHR47506">
    <property type="entry name" value="TRANSCRIPTIONAL REGULATORY PROTEIN"/>
    <property type="match status" value="1"/>
</dbReference>
<keyword evidence="2 4" id="KW-0238">DNA-binding</keyword>
<proteinExistence type="predicted"/>
<organism evidence="6 11">
    <name type="scientific">Phocaeicola plebeius</name>
    <dbReference type="NCBI Taxonomy" id="310297"/>
    <lineage>
        <taxon>Bacteria</taxon>
        <taxon>Pseudomonadati</taxon>
        <taxon>Bacteroidota</taxon>
        <taxon>Bacteroidia</taxon>
        <taxon>Bacteroidales</taxon>
        <taxon>Bacteroidaceae</taxon>
        <taxon>Phocaeicola</taxon>
    </lineage>
</organism>
<keyword evidence="3" id="KW-0804">Transcription</keyword>
<protein>
    <submittedName>
        <fullName evidence="6">TetR/AcrR family transcriptional regulator</fullName>
    </submittedName>
</protein>
<dbReference type="AlphaFoldDB" id="A0A3E4MYZ3"/>
<dbReference type="EMBL" id="QSQT01000019">
    <property type="protein sequence ID" value="RGK54562.1"/>
    <property type="molecule type" value="Genomic_DNA"/>
</dbReference>
<dbReference type="RefSeq" id="WP_117673172.1">
    <property type="nucleotide sequence ID" value="NZ_CABOGR010000019.1"/>
</dbReference>
<reference evidence="10 11" key="1">
    <citation type="submission" date="2018-08" db="EMBL/GenBank/DDBJ databases">
        <title>A genome reference for cultivated species of the human gut microbiota.</title>
        <authorList>
            <person name="Zou Y."/>
            <person name="Xue W."/>
            <person name="Luo G."/>
        </authorList>
    </citation>
    <scope>NUCLEOTIDE SEQUENCE [LARGE SCALE GENOMIC DNA]</scope>
    <source>
        <strain evidence="9 13">AF31-28B-AC</strain>
        <strain evidence="8 12">AM23-23</strain>
        <strain evidence="7 10">OM08-14</strain>
        <strain evidence="6 11">TF10-3AC</strain>
    </source>
</reference>
<dbReference type="Proteomes" id="UP000260780">
    <property type="component" value="Unassembled WGS sequence"/>
</dbReference>
<evidence type="ECO:0000256" key="3">
    <source>
        <dbReference type="ARBA" id="ARBA00023163"/>
    </source>
</evidence>
<dbReference type="GO" id="GO:0003677">
    <property type="term" value="F:DNA binding"/>
    <property type="evidence" value="ECO:0007669"/>
    <property type="project" value="UniProtKB-UniRule"/>
</dbReference>
<dbReference type="Proteomes" id="UP000283485">
    <property type="component" value="Unassembled WGS sequence"/>
</dbReference>
<dbReference type="PROSITE" id="PS50977">
    <property type="entry name" value="HTH_TETR_2"/>
    <property type="match status" value="1"/>
</dbReference>
<evidence type="ECO:0000313" key="7">
    <source>
        <dbReference type="EMBL" id="RGM33812.1"/>
    </source>
</evidence>
<evidence type="ECO:0000313" key="13">
    <source>
        <dbReference type="Proteomes" id="UP000285109"/>
    </source>
</evidence>
<dbReference type="EMBL" id="QRQK01000028">
    <property type="protein sequence ID" value="RHM94262.1"/>
    <property type="molecule type" value="Genomic_DNA"/>
</dbReference>
<keyword evidence="11" id="KW-1185">Reference proteome</keyword>
<dbReference type="Gene3D" id="1.10.357.10">
    <property type="entry name" value="Tetracycline Repressor, domain 2"/>
    <property type="match status" value="1"/>
</dbReference>
<accession>A0A3E4MYZ3</accession>
<evidence type="ECO:0000313" key="10">
    <source>
        <dbReference type="Proteomes" id="UP000260780"/>
    </source>
</evidence>
<dbReference type="EMBL" id="QRHQ01000003">
    <property type="protein sequence ID" value="RHF92677.1"/>
    <property type="molecule type" value="Genomic_DNA"/>
</dbReference>
<evidence type="ECO:0000313" key="9">
    <source>
        <dbReference type="EMBL" id="RHM94262.1"/>
    </source>
</evidence>
<evidence type="ECO:0000259" key="5">
    <source>
        <dbReference type="PROSITE" id="PS50977"/>
    </source>
</evidence>
<dbReference type="InterPro" id="IPR036271">
    <property type="entry name" value="Tet_transcr_reg_TetR-rel_C_sf"/>
</dbReference>
<dbReference type="InterPro" id="IPR009057">
    <property type="entry name" value="Homeodomain-like_sf"/>
</dbReference>
<feature type="domain" description="HTH tetR-type" evidence="5">
    <location>
        <begin position="2"/>
        <end position="62"/>
    </location>
</feature>
<dbReference type="SUPFAM" id="SSF46689">
    <property type="entry name" value="Homeodomain-like"/>
    <property type="match status" value="1"/>
</dbReference>